<evidence type="ECO:0000256" key="2">
    <source>
        <dbReference type="ARBA" id="ARBA00022741"/>
    </source>
</evidence>
<evidence type="ECO:0000313" key="8">
    <source>
        <dbReference type="Proteomes" id="UP000606870"/>
    </source>
</evidence>
<evidence type="ECO:0000256" key="1">
    <source>
        <dbReference type="ARBA" id="ARBA00022679"/>
    </source>
</evidence>
<dbReference type="SUPFAM" id="SSF55931">
    <property type="entry name" value="Glutamine synthetase/guanido kinase"/>
    <property type="match status" value="1"/>
</dbReference>
<evidence type="ECO:0000256" key="3">
    <source>
        <dbReference type="ARBA" id="ARBA00022777"/>
    </source>
</evidence>
<dbReference type="Pfam" id="PF00217">
    <property type="entry name" value="ATP-gua_Ptrans"/>
    <property type="match status" value="1"/>
</dbReference>
<dbReference type="InterPro" id="IPR023660">
    <property type="entry name" value="Arg_Kinase"/>
</dbReference>
<keyword evidence="1 5" id="KW-0808">Transferase</keyword>
<keyword evidence="8" id="KW-1185">Reference proteome</keyword>
<feature type="binding site" evidence="5">
    <location>
        <begin position="207"/>
        <end position="212"/>
    </location>
    <ligand>
        <name>ATP</name>
        <dbReference type="ChEBI" id="CHEBI:30616"/>
    </ligand>
</feature>
<feature type="domain" description="Phosphagen kinase C-terminal" evidence="6">
    <location>
        <begin position="23"/>
        <end position="254"/>
    </location>
</feature>
<protein>
    <submittedName>
        <fullName evidence="7">Protein arginine kinase</fullName>
    </submittedName>
</protein>
<evidence type="ECO:0000259" key="6">
    <source>
        <dbReference type="PROSITE" id="PS51510"/>
    </source>
</evidence>
<dbReference type="PANTHER" id="PTHR11547:SF38">
    <property type="entry name" value="ARGININE KINASE 1-RELATED"/>
    <property type="match status" value="1"/>
</dbReference>
<dbReference type="Gene3D" id="3.30.590.10">
    <property type="entry name" value="Glutamine synthetase/guanido kinase, catalytic domain"/>
    <property type="match status" value="1"/>
</dbReference>
<dbReference type="Proteomes" id="UP000606870">
    <property type="component" value="Unassembled WGS sequence"/>
</dbReference>
<keyword evidence="2 5" id="KW-0547">Nucleotide-binding</keyword>
<gene>
    <name evidence="7" type="ORF">H8J70_01660</name>
</gene>
<sequence>MLKDLLKEPLAPWQNGSGDVSDIVLDSRIRVSRNLKKYVFPSKATDEELAAVLAEGERYLPSLNLLGHGTYEAVALTDLTPLEREVLAERHISSATQIKTPAQRGVMVRQDGAVSVLINEDDHFCIQTAAPGLQLEQVWDEASQIDDTLESKLNFAFRDDFGYLTASPSLTGTGLVAGVTLHLPGLVMMKRLNRIVQVITKLGFAICGLYSERNEYIGNLFQVTNQVTLGISEEDILKQMKKIVGQIVQEERNCRSLLWTHNQNAMKDRLFRNYGVLSQAWMMQLDEAVELLSDFRLAIDLGVIQERPQAYPALLTAAGPGYLQYQAGRELNGEELDLQRAQTLRQLLRTYAV</sequence>
<organism evidence="7 8">
    <name type="scientific">Megasphaera hominis</name>
    <dbReference type="NCBI Taxonomy" id="159836"/>
    <lineage>
        <taxon>Bacteria</taxon>
        <taxon>Bacillati</taxon>
        <taxon>Bacillota</taxon>
        <taxon>Negativicutes</taxon>
        <taxon>Veillonellales</taxon>
        <taxon>Veillonellaceae</taxon>
        <taxon>Megasphaera</taxon>
    </lineage>
</organism>
<feature type="binding site" evidence="5">
    <location>
        <position position="91"/>
    </location>
    <ligand>
        <name>ATP</name>
        <dbReference type="ChEBI" id="CHEBI:30616"/>
    </ligand>
</feature>
<dbReference type="PANTHER" id="PTHR11547">
    <property type="entry name" value="ARGININE OR CREATINE KINASE"/>
    <property type="match status" value="1"/>
</dbReference>
<evidence type="ECO:0000313" key="7">
    <source>
        <dbReference type="EMBL" id="MBC3535969.1"/>
    </source>
</evidence>
<reference evidence="7 8" key="1">
    <citation type="submission" date="2020-08" db="EMBL/GenBank/DDBJ databases">
        <authorList>
            <person name="Liu C."/>
            <person name="Sun Q."/>
        </authorList>
    </citation>
    <scope>NUCLEOTIDE SEQUENCE [LARGE SCALE GENOMIC DNA]</scope>
    <source>
        <strain evidence="7 8">NSJ-59</strain>
    </source>
</reference>
<dbReference type="InterPro" id="IPR022414">
    <property type="entry name" value="ATP-guanido_PTrfase_cat"/>
</dbReference>
<dbReference type="InterPro" id="IPR000749">
    <property type="entry name" value="ATP-guanido_PTrfase"/>
</dbReference>
<keyword evidence="4 5" id="KW-0067">ATP-binding</keyword>
<dbReference type="CDD" id="cd07930">
    <property type="entry name" value="bacterial_phosphagen_kinase"/>
    <property type="match status" value="1"/>
</dbReference>
<dbReference type="PROSITE" id="PS51510">
    <property type="entry name" value="PHOSPHAGEN_KINASE_C"/>
    <property type="match status" value="1"/>
</dbReference>
<proteinExistence type="inferred from homology"/>
<feature type="binding site" evidence="5">
    <location>
        <begin position="26"/>
        <end position="30"/>
    </location>
    <ligand>
        <name>ATP</name>
        <dbReference type="ChEBI" id="CHEBI:30616"/>
    </ligand>
</feature>
<evidence type="ECO:0000256" key="4">
    <source>
        <dbReference type="ARBA" id="ARBA00022840"/>
    </source>
</evidence>
<feature type="binding site" evidence="5">
    <location>
        <begin position="176"/>
        <end position="180"/>
    </location>
    <ligand>
        <name>ATP</name>
        <dbReference type="ChEBI" id="CHEBI:30616"/>
    </ligand>
</feature>
<keyword evidence="3 5" id="KW-0418">Kinase</keyword>
<evidence type="ECO:0000256" key="5">
    <source>
        <dbReference type="PROSITE-ProRule" id="PRU00843"/>
    </source>
</evidence>
<dbReference type="GO" id="GO:0016301">
    <property type="term" value="F:kinase activity"/>
    <property type="evidence" value="ECO:0007669"/>
    <property type="project" value="UniProtKB-KW"/>
</dbReference>
<comment type="caution">
    <text evidence="7">The sequence shown here is derived from an EMBL/GenBank/DDBJ whole genome shotgun (WGS) entry which is preliminary data.</text>
</comment>
<accession>A0ABR6VFP9</accession>
<comment type="similarity">
    <text evidence="5">Belongs to the ATP:guanido phosphotransferase family.</text>
</comment>
<dbReference type="InterPro" id="IPR014746">
    <property type="entry name" value="Gln_synth/guanido_kin_cat_dom"/>
</dbReference>
<comment type="caution">
    <text evidence="5">Lacks conserved residue(s) required for the propagation of feature annotation.</text>
</comment>
<dbReference type="EMBL" id="JACOGK010000003">
    <property type="protein sequence ID" value="MBC3535969.1"/>
    <property type="molecule type" value="Genomic_DNA"/>
</dbReference>
<name>A0ABR6VFP9_9FIRM</name>
<dbReference type="RefSeq" id="WP_186502024.1">
    <property type="nucleotide sequence ID" value="NZ_JACOGK010000003.1"/>
</dbReference>